<evidence type="ECO:0000256" key="3">
    <source>
        <dbReference type="ARBA" id="ARBA00022475"/>
    </source>
</evidence>
<keyword evidence="2" id="KW-0813">Transport</keyword>
<proteinExistence type="inferred from homology"/>
<dbReference type="CDD" id="cd06582">
    <property type="entry name" value="TM_PBP1_LivH_like"/>
    <property type="match status" value="1"/>
</dbReference>
<feature type="transmembrane region" description="Helical" evidence="9">
    <location>
        <begin position="90"/>
        <end position="111"/>
    </location>
</feature>
<evidence type="ECO:0000256" key="6">
    <source>
        <dbReference type="ARBA" id="ARBA00022989"/>
    </source>
</evidence>
<evidence type="ECO:0000256" key="8">
    <source>
        <dbReference type="ARBA" id="ARBA00037998"/>
    </source>
</evidence>
<feature type="transmembrane region" description="Helical" evidence="9">
    <location>
        <begin position="259"/>
        <end position="280"/>
    </location>
</feature>
<feature type="transmembrane region" description="Helical" evidence="9">
    <location>
        <begin position="185"/>
        <end position="210"/>
    </location>
</feature>
<dbReference type="Proteomes" id="UP000425960">
    <property type="component" value="Chromosome"/>
</dbReference>
<dbReference type="GO" id="GO:0005886">
    <property type="term" value="C:plasma membrane"/>
    <property type="evidence" value="ECO:0007669"/>
    <property type="project" value="UniProtKB-SubCell"/>
</dbReference>
<organism evidence="10 11">
    <name type="scientific">Desulfosarcina ovata subsp. sediminis</name>
    <dbReference type="NCBI Taxonomy" id="885957"/>
    <lineage>
        <taxon>Bacteria</taxon>
        <taxon>Pseudomonadati</taxon>
        <taxon>Thermodesulfobacteriota</taxon>
        <taxon>Desulfobacteria</taxon>
        <taxon>Desulfobacterales</taxon>
        <taxon>Desulfosarcinaceae</taxon>
        <taxon>Desulfosarcina</taxon>
    </lineage>
</organism>
<dbReference type="PANTHER" id="PTHR11795:SF445">
    <property type="entry name" value="AMINO ACID ABC TRANSPORTER PERMEASE PROTEIN"/>
    <property type="match status" value="1"/>
</dbReference>
<feature type="transmembrane region" description="Helical" evidence="9">
    <location>
        <begin position="141"/>
        <end position="165"/>
    </location>
</feature>
<keyword evidence="4 9" id="KW-0812">Transmembrane</keyword>
<reference evidence="10 11" key="1">
    <citation type="submission" date="2019-11" db="EMBL/GenBank/DDBJ databases">
        <title>Comparative genomics of hydrocarbon-degrading Desulfosarcina strains.</title>
        <authorList>
            <person name="Watanabe M."/>
            <person name="Kojima H."/>
            <person name="Fukui M."/>
        </authorList>
    </citation>
    <scope>NUCLEOTIDE SEQUENCE [LARGE SCALE GENOMIC DNA]</scope>
    <source>
        <strain evidence="10 11">28bB2T</strain>
    </source>
</reference>
<dbReference type="EMBL" id="AP021876">
    <property type="protein sequence ID" value="BBO86200.1"/>
    <property type="molecule type" value="Genomic_DNA"/>
</dbReference>
<evidence type="ECO:0000256" key="1">
    <source>
        <dbReference type="ARBA" id="ARBA00004651"/>
    </source>
</evidence>
<comment type="similarity">
    <text evidence="8">Belongs to the binding-protein-dependent transport system permease family. LivHM subfamily.</text>
</comment>
<evidence type="ECO:0000256" key="5">
    <source>
        <dbReference type="ARBA" id="ARBA00022970"/>
    </source>
</evidence>
<feature type="transmembrane region" description="Helical" evidence="9">
    <location>
        <begin position="222"/>
        <end position="247"/>
    </location>
</feature>
<feature type="transmembrane region" description="Helical" evidence="9">
    <location>
        <begin position="34"/>
        <end position="53"/>
    </location>
</feature>
<protein>
    <submittedName>
        <fullName evidence="10">Branched-chain amino acid ABC transporter permease</fullName>
    </submittedName>
</protein>
<comment type="subcellular location">
    <subcellularLocation>
        <location evidence="1">Cell membrane</location>
        <topology evidence="1">Multi-pass membrane protein</topology>
    </subcellularLocation>
</comment>
<keyword evidence="6 9" id="KW-1133">Transmembrane helix</keyword>
<feature type="transmembrane region" description="Helical" evidence="9">
    <location>
        <begin position="117"/>
        <end position="134"/>
    </location>
</feature>
<keyword evidence="5" id="KW-0029">Amino-acid transport</keyword>
<name>A0A5K8A1R8_9BACT</name>
<dbReference type="KEGG" id="dov:DSCO28_67660"/>
<evidence type="ECO:0000313" key="10">
    <source>
        <dbReference type="EMBL" id="BBO86200.1"/>
    </source>
</evidence>
<evidence type="ECO:0000256" key="4">
    <source>
        <dbReference type="ARBA" id="ARBA00022692"/>
    </source>
</evidence>
<feature type="transmembrane region" description="Helical" evidence="9">
    <location>
        <begin position="6"/>
        <end position="27"/>
    </location>
</feature>
<keyword evidence="7 9" id="KW-0472">Membrane</keyword>
<evidence type="ECO:0000313" key="11">
    <source>
        <dbReference type="Proteomes" id="UP000425960"/>
    </source>
</evidence>
<dbReference type="GO" id="GO:0006865">
    <property type="term" value="P:amino acid transport"/>
    <property type="evidence" value="ECO:0007669"/>
    <property type="project" value="UniProtKB-KW"/>
</dbReference>
<dbReference type="RefSeq" id="WP_155325567.1">
    <property type="nucleotide sequence ID" value="NZ_AP021876.1"/>
</dbReference>
<dbReference type="PANTHER" id="PTHR11795">
    <property type="entry name" value="BRANCHED-CHAIN AMINO ACID TRANSPORT SYSTEM PERMEASE PROTEIN LIVH"/>
    <property type="match status" value="1"/>
</dbReference>
<dbReference type="InterPro" id="IPR052157">
    <property type="entry name" value="BCAA_transport_permease"/>
</dbReference>
<evidence type="ECO:0000256" key="2">
    <source>
        <dbReference type="ARBA" id="ARBA00022448"/>
    </source>
</evidence>
<dbReference type="Pfam" id="PF02653">
    <property type="entry name" value="BPD_transp_2"/>
    <property type="match status" value="1"/>
</dbReference>
<dbReference type="GO" id="GO:0022857">
    <property type="term" value="F:transmembrane transporter activity"/>
    <property type="evidence" value="ECO:0007669"/>
    <property type="project" value="InterPro"/>
</dbReference>
<evidence type="ECO:0000256" key="7">
    <source>
        <dbReference type="ARBA" id="ARBA00023136"/>
    </source>
</evidence>
<dbReference type="AlphaFoldDB" id="A0A5K8A1R8"/>
<feature type="transmembrane region" description="Helical" evidence="9">
    <location>
        <begin position="59"/>
        <end position="78"/>
    </location>
</feature>
<keyword evidence="3" id="KW-1003">Cell membrane</keyword>
<evidence type="ECO:0000256" key="9">
    <source>
        <dbReference type="SAM" id="Phobius"/>
    </source>
</evidence>
<gene>
    <name evidence="10" type="ORF">DSCO28_67660</name>
</gene>
<sequence>MIVGTLLYAIINSAILILTALGFNLTFGISRVANFAYGAFYVLAAYADWVLIYRLGLPYPLAVAVAVLGCTAAGALLYRLVLIRIHGQALAEVIVTFGIGLAIIELLRYAGLVGFDYTLPVILDRSVIVAGIPVDVQRILIVPVAATLVLLLWGFTHHTALGLGFRGIAQNRQTALTFGIDPDNIAMLAVALGAGLAALAATLIVPLGCISPDEGYDVLIKALAVCIIGGLGSTPGLILASLIIGFAERFTDAFIGSQWTMVISLAAILLVLVIHPSGLFGKQKALQERI</sequence>
<dbReference type="InterPro" id="IPR001851">
    <property type="entry name" value="ABC_transp_permease"/>
</dbReference>
<accession>A0A5K8A1R8</accession>